<dbReference type="InterPro" id="IPR036388">
    <property type="entry name" value="WH-like_DNA-bd_sf"/>
</dbReference>
<dbReference type="EMBL" id="CP026105">
    <property type="protein sequence ID" value="AUT69225.1"/>
    <property type="molecule type" value="Genomic_DNA"/>
</dbReference>
<dbReference type="InterPro" id="IPR036390">
    <property type="entry name" value="WH_DNA-bd_sf"/>
</dbReference>
<evidence type="ECO:0000256" key="1">
    <source>
        <dbReference type="SAM" id="MobiDB-lite"/>
    </source>
</evidence>
<dbReference type="SMART" id="SM00347">
    <property type="entry name" value="HTH_MARR"/>
    <property type="match status" value="1"/>
</dbReference>
<protein>
    <submittedName>
        <fullName evidence="3">MarR family transcriptional regulator</fullName>
    </submittedName>
</protein>
<dbReference type="AlphaFoldDB" id="A0AAN1J8W4"/>
<dbReference type="KEGG" id="phs:C2L64_13695"/>
<accession>A0AAN1J8W4</accession>
<name>A0AAN1J8W4_9BURK</name>
<reference evidence="3 4" key="1">
    <citation type="submission" date="2018-01" db="EMBL/GenBank/DDBJ databases">
        <title>Species boundaries and ecological features among Paraburkholderia terrae DSMZ17804T, P. hospita DSMZ17164T and P. caribensis DSMZ13236T.</title>
        <authorList>
            <person name="Pratama A.A."/>
        </authorList>
    </citation>
    <scope>NUCLEOTIDE SEQUENCE [LARGE SCALE GENOMIC DNA]</scope>
    <source>
        <strain evidence="3 4">DSM 17164</strain>
    </source>
</reference>
<dbReference type="InterPro" id="IPR039422">
    <property type="entry name" value="MarR/SlyA-like"/>
</dbReference>
<proteinExistence type="predicted"/>
<feature type="domain" description="HTH marR-type" evidence="2">
    <location>
        <begin position="42"/>
        <end position="179"/>
    </location>
</feature>
<dbReference type="GO" id="GO:0006950">
    <property type="term" value="P:response to stress"/>
    <property type="evidence" value="ECO:0007669"/>
    <property type="project" value="TreeGrafter"/>
</dbReference>
<evidence type="ECO:0000259" key="2">
    <source>
        <dbReference type="PROSITE" id="PS50995"/>
    </source>
</evidence>
<dbReference type="SUPFAM" id="SSF46785">
    <property type="entry name" value="Winged helix' DNA-binding domain"/>
    <property type="match status" value="1"/>
</dbReference>
<feature type="region of interest" description="Disordered" evidence="1">
    <location>
        <begin position="1"/>
        <end position="41"/>
    </location>
</feature>
<gene>
    <name evidence="3" type="ORF">C2L64_13695</name>
</gene>
<dbReference type="InterPro" id="IPR000835">
    <property type="entry name" value="HTH_MarR-typ"/>
</dbReference>
<dbReference type="PANTHER" id="PTHR33164">
    <property type="entry name" value="TRANSCRIPTIONAL REGULATOR, MARR FAMILY"/>
    <property type="match status" value="1"/>
</dbReference>
<dbReference type="Proteomes" id="UP000236649">
    <property type="component" value="Chromosome 1"/>
</dbReference>
<dbReference type="PROSITE" id="PS50995">
    <property type="entry name" value="HTH_MARR_2"/>
    <property type="match status" value="1"/>
</dbReference>
<evidence type="ECO:0000313" key="4">
    <source>
        <dbReference type="Proteomes" id="UP000236649"/>
    </source>
</evidence>
<dbReference type="GO" id="GO:0003700">
    <property type="term" value="F:DNA-binding transcription factor activity"/>
    <property type="evidence" value="ECO:0007669"/>
    <property type="project" value="InterPro"/>
</dbReference>
<dbReference type="PANTHER" id="PTHR33164:SF57">
    <property type="entry name" value="MARR-FAMILY TRANSCRIPTIONAL REGULATOR"/>
    <property type="match status" value="1"/>
</dbReference>
<sequence length="188" mass="20440">MLKPTTNNMEPVEGSPEGTLQKSGHKQRRRETEPVPANTGEMARFERALSTLILQFNERHIMGYLAAHSGYTISRACLTILEHLKSHDSMRARALAVRLGVGAPSLTAHLKALENDRLISRVVDPSDARGAIFSLTEGGRTALKSVHESRAALIASALSDATDQKTIEHAAQVLDGIAEGLELRRKAD</sequence>
<dbReference type="Pfam" id="PF12802">
    <property type="entry name" value="MarR_2"/>
    <property type="match status" value="1"/>
</dbReference>
<evidence type="ECO:0000313" key="3">
    <source>
        <dbReference type="EMBL" id="AUT69225.1"/>
    </source>
</evidence>
<dbReference type="Gene3D" id="1.10.10.10">
    <property type="entry name" value="Winged helix-like DNA-binding domain superfamily/Winged helix DNA-binding domain"/>
    <property type="match status" value="1"/>
</dbReference>
<organism evidence="3 4">
    <name type="scientific">Paraburkholderia hospita</name>
    <dbReference type="NCBI Taxonomy" id="169430"/>
    <lineage>
        <taxon>Bacteria</taxon>
        <taxon>Pseudomonadati</taxon>
        <taxon>Pseudomonadota</taxon>
        <taxon>Betaproteobacteria</taxon>
        <taxon>Burkholderiales</taxon>
        <taxon>Burkholderiaceae</taxon>
        <taxon>Paraburkholderia</taxon>
    </lineage>
</organism>